<feature type="transmembrane region" description="Helical" evidence="1">
    <location>
        <begin position="12"/>
        <end position="32"/>
    </location>
</feature>
<reference evidence="2 3" key="1">
    <citation type="journal article" date="2019" name="Int. J. Syst. Evol. Microbiol.">
        <title>The Global Catalogue of Microorganisms (GCM) 10K type strain sequencing project: providing services to taxonomists for standard genome sequencing and annotation.</title>
        <authorList>
            <consortium name="The Broad Institute Genomics Platform"/>
            <consortium name="The Broad Institute Genome Sequencing Center for Infectious Disease"/>
            <person name="Wu L."/>
            <person name="Ma J."/>
        </authorList>
    </citation>
    <scope>NUCLEOTIDE SEQUENCE [LARGE SCALE GENOMIC DNA]</scope>
    <source>
        <strain evidence="2 3">CGMCC 1.10594</strain>
    </source>
</reference>
<organism evidence="2 3">
    <name type="scientific">Haloplanus ruber</name>
    <dbReference type="NCBI Taxonomy" id="869892"/>
    <lineage>
        <taxon>Archaea</taxon>
        <taxon>Methanobacteriati</taxon>
        <taxon>Methanobacteriota</taxon>
        <taxon>Stenosarchaea group</taxon>
        <taxon>Halobacteria</taxon>
        <taxon>Halobacteriales</taxon>
        <taxon>Haloferacaceae</taxon>
        <taxon>Haloplanus</taxon>
    </lineage>
</organism>
<evidence type="ECO:0000256" key="1">
    <source>
        <dbReference type="SAM" id="Phobius"/>
    </source>
</evidence>
<proteinExistence type="predicted"/>
<keyword evidence="1" id="KW-0812">Transmembrane</keyword>
<feature type="transmembrane region" description="Helical" evidence="1">
    <location>
        <begin position="69"/>
        <end position="87"/>
    </location>
</feature>
<protein>
    <submittedName>
        <fullName evidence="2">Uncharacterized protein</fullName>
    </submittedName>
</protein>
<evidence type="ECO:0000313" key="3">
    <source>
        <dbReference type="Proteomes" id="UP001597075"/>
    </source>
</evidence>
<evidence type="ECO:0000313" key="2">
    <source>
        <dbReference type="EMBL" id="MFD1633275.1"/>
    </source>
</evidence>
<keyword evidence="1" id="KW-1133">Transmembrane helix</keyword>
<name>A0ABD6CWM8_9EURY</name>
<feature type="transmembrane region" description="Helical" evidence="1">
    <location>
        <begin position="38"/>
        <end position="57"/>
    </location>
</feature>
<dbReference type="RefSeq" id="WP_256405832.1">
    <property type="nucleotide sequence ID" value="NZ_CP187151.1"/>
</dbReference>
<keyword evidence="3" id="KW-1185">Reference proteome</keyword>
<dbReference type="EMBL" id="JBHUDL010000009">
    <property type="protein sequence ID" value="MFD1633275.1"/>
    <property type="molecule type" value="Genomic_DNA"/>
</dbReference>
<comment type="caution">
    <text evidence="2">The sequence shown here is derived from an EMBL/GenBank/DDBJ whole genome shotgun (WGS) entry which is preliminary data.</text>
</comment>
<keyword evidence="1" id="KW-0472">Membrane</keyword>
<accession>A0ABD6CWM8</accession>
<sequence length="88" mass="9250">MSILETVGKLLIAVGVVVAVAGPVVVAFGWTVAAGLRFLWGGALYAVAGLVLLPRLYEPISLSGFDSRPNRVPWLSFILLVFGTAVLP</sequence>
<dbReference type="Proteomes" id="UP001597075">
    <property type="component" value="Unassembled WGS sequence"/>
</dbReference>
<dbReference type="AlphaFoldDB" id="A0ABD6CWM8"/>
<gene>
    <name evidence="2" type="ORF">ACFSBJ_05940</name>
</gene>